<proteinExistence type="predicted"/>
<evidence type="ECO:0000256" key="2">
    <source>
        <dbReference type="SAM" id="SignalP"/>
    </source>
</evidence>
<protein>
    <submittedName>
        <fullName evidence="3">Uncharacterized protein</fullName>
    </submittedName>
</protein>
<dbReference type="HOGENOM" id="CLU_030428_1_0_1"/>
<feature type="region of interest" description="Disordered" evidence="1">
    <location>
        <begin position="412"/>
        <end position="478"/>
    </location>
</feature>
<feature type="compositionally biased region" description="Low complexity" evidence="1">
    <location>
        <begin position="415"/>
        <end position="451"/>
    </location>
</feature>
<evidence type="ECO:0000256" key="1">
    <source>
        <dbReference type="SAM" id="MobiDB-lite"/>
    </source>
</evidence>
<dbReference type="Proteomes" id="UP000053259">
    <property type="component" value="Unassembled WGS sequence"/>
</dbReference>
<name>A0A0D2A0J8_9PEZI</name>
<dbReference type="OrthoDB" id="2399191at2759"/>
<gene>
    <name evidence="3" type="ORF">PV09_08210</name>
</gene>
<accession>A0A0D2A0J8</accession>
<sequence length="554" mass="57576">MQFTISFVQSCALSLSLSFVILAQDCTMTVPANPLSATGLATPYTVTGCDQRQFADQGSFVEASIYDPATSQITIYHPLVVNQGDVVGKDFIKPVAATVPQDATVAIYFGSNANTLTLTGPGASSCVNGLPGSIFGQFAHCNGDVFMNVTQAAITAGSLRVPTLGIGKDGQQCPTTRDFRIVDMDQSDNVDTQYLLINNHTLAQATTTNKNDNPDAEVLTNASDNALVNDFIDPVLGCTPWMVTSPTAIGGKSPALSLNELQGFKYPPSSGPAFVPLNDDMCVITDANGNIQQSLQKTNLYRAGVGQPQAAVIADASGTTYCQKFTQSGLFIAQNQALFKGKTSPAPATAVDLYTFLAQRFAQSFGPAPALGCTTIFGLANNPVTLKMDGNGVVTAATINTQILQSILSGATNPGGASSGKTTATTSVTATSGTGTIKTRTGTRTETATTTPSISLKKSVSKTTRARKPTNGGKATSNSIATVLPSTLQTSFVCSPTLKPSAAATLPSLNITTASSAAAQTSSSISARPRPSGWKCFGQKGYRHNGHFFYGAWA</sequence>
<dbReference type="AlphaFoldDB" id="A0A0D2A0J8"/>
<evidence type="ECO:0000313" key="4">
    <source>
        <dbReference type="Proteomes" id="UP000053259"/>
    </source>
</evidence>
<dbReference type="InParanoid" id="A0A0D2A0J8"/>
<dbReference type="GeneID" id="27316183"/>
<keyword evidence="2" id="KW-0732">Signal</keyword>
<dbReference type="VEuPathDB" id="FungiDB:PV09_08210"/>
<organism evidence="3 4">
    <name type="scientific">Verruconis gallopava</name>
    <dbReference type="NCBI Taxonomy" id="253628"/>
    <lineage>
        <taxon>Eukaryota</taxon>
        <taxon>Fungi</taxon>
        <taxon>Dikarya</taxon>
        <taxon>Ascomycota</taxon>
        <taxon>Pezizomycotina</taxon>
        <taxon>Dothideomycetes</taxon>
        <taxon>Pleosporomycetidae</taxon>
        <taxon>Venturiales</taxon>
        <taxon>Sympoventuriaceae</taxon>
        <taxon>Verruconis</taxon>
    </lineage>
</organism>
<dbReference type="EMBL" id="KN847566">
    <property type="protein sequence ID" value="KIW00168.1"/>
    <property type="molecule type" value="Genomic_DNA"/>
</dbReference>
<feature type="chain" id="PRO_5002248363" evidence="2">
    <location>
        <begin position="24"/>
        <end position="554"/>
    </location>
</feature>
<feature type="signal peptide" evidence="2">
    <location>
        <begin position="1"/>
        <end position="23"/>
    </location>
</feature>
<feature type="compositionally biased region" description="Polar residues" evidence="1">
    <location>
        <begin position="452"/>
        <end position="463"/>
    </location>
</feature>
<keyword evidence="4" id="KW-1185">Reference proteome</keyword>
<reference evidence="3 4" key="1">
    <citation type="submission" date="2015-01" db="EMBL/GenBank/DDBJ databases">
        <title>The Genome Sequence of Ochroconis gallopava CBS43764.</title>
        <authorList>
            <consortium name="The Broad Institute Genomics Platform"/>
            <person name="Cuomo C."/>
            <person name="de Hoog S."/>
            <person name="Gorbushina A."/>
            <person name="Stielow B."/>
            <person name="Teixiera M."/>
            <person name="Abouelleil A."/>
            <person name="Chapman S.B."/>
            <person name="Priest M."/>
            <person name="Young S.K."/>
            <person name="Wortman J."/>
            <person name="Nusbaum C."/>
            <person name="Birren B."/>
        </authorList>
    </citation>
    <scope>NUCLEOTIDE SEQUENCE [LARGE SCALE GENOMIC DNA]</scope>
    <source>
        <strain evidence="3 4">CBS 43764</strain>
    </source>
</reference>
<dbReference type="RefSeq" id="XP_016210037.1">
    <property type="nucleotide sequence ID" value="XM_016362072.1"/>
</dbReference>
<evidence type="ECO:0000313" key="3">
    <source>
        <dbReference type="EMBL" id="KIW00168.1"/>
    </source>
</evidence>